<dbReference type="RefSeq" id="WP_196609048.1">
    <property type="nucleotide sequence ID" value="NZ_VRYY01000209.1"/>
</dbReference>
<organism evidence="1 2">
    <name type="scientific">Nitratidesulfovibrio oxamicus</name>
    <dbReference type="NCBI Taxonomy" id="32016"/>
    <lineage>
        <taxon>Bacteria</taxon>
        <taxon>Pseudomonadati</taxon>
        <taxon>Thermodesulfobacteriota</taxon>
        <taxon>Desulfovibrionia</taxon>
        <taxon>Desulfovibrionales</taxon>
        <taxon>Desulfovibrionaceae</taxon>
        <taxon>Nitratidesulfovibrio</taxon>
    </lineage>
</organism>
<comment type="caution">
    <text evidence="1">The sequence shown here is derived from an EMBL/GenBank/DDBJ whole genome shotgun (WGS) entry which is preliminary data.</text>
</comment>
<dbReference type="Proteomes" id="UP001194469">
    <property type="component" value="Unassembled WGS sequence"/>
</dbReference>
<gene>
    <name evidence="1" type="ORF">FVW20_08285</name>
</gene>
<proteinExistence type="predicted"/>
<dbReference type="EMBL" id="VRYY01000209">
    <property type="protein sequence ID" value="MBG3877008.1"/>
    <property type="molecule type" value="Genomic_DNA"/>
</dbReference>
<evidence type="ECO:0000313" key="1">
    <source>
        <dbReference type="EMBL" id="MBG3877008.1"/>
    </source>
</evidence>
<reference evidence="1 2" key="1">
    <citation type="submission" date="2019-08" db="EMBL/GenBank/DDBJ databases">
        <authorList>
            <person name="Luo N."/>
        </authorList>
    </citation>
    <scope>NUCLEOTIDE SEQUENCE [LARGE SCALE GENOMIC DNA]</scope>
    <source>
        <strain evidence="1 2">NCIMB 9442</strain>
    </source>
</reference>
<accession>A0ABS0J3I9</accession>
<sequence>MSASSLSPDQARAHLVATVQRHLSRDAGRRTEALEEFMAVTMPDMDERGTRVLSAMVPQLPESLYDKWACMFVDRLQETVPHEHLTALCDGSEDNDATIALVYVMFMESEKMERQVAEDLHALGLAQDGENGPGDAGALLGAYLRARLAARGQGPTR</sequence>
<evidence type="ECO:0000313" key="2">
    <source>
        <dbReference type="Proteomes" id="UP001194469"/>
    </source>
</evidence>
<name>A0ABS0J3I9_9BACT</name>
<keyword evidence="2" id="KW-1185">Reference proteome</keyword>
<protein>
    <submittedName>
        <fullName evidence="1">Uncharacterized protein</fullName>
    </submittedName>
</protein>